<evidence type="ECO:0000313" key="5">
    <source>
        <dbReference type="Proteomes" id="UP000006056"/>
    </source>
</evidence>
<evidence type="ECO:0000256" key="1">
    <source>
        <dbReference type="SAM" id="MobiDB-lite"/>
    </source>
</evidence>
<evidence type="ECO:0000256" key="3">
    <source>
        <dbReference type="SAM" id="SignalP"/>
    </source>
</evidence>
<keyword evidence="2" id="KW-1133">Transmembrane helix</keyword>
<dbReference type="eggNOG" id="ENOG502Z814">
    <property type="taxonomic scope" value="Bacteria"/>
</dbReference>
<dbReference type="RefSeq" id="WP_014785009.1">
    <property type="nucleotide sequence ID" value="NC_018014.1"/>
</dbReference>
<dbReference type="STRING" id="926566.Terro_1121"/>
<proteinExistence type="predicted"/>
<evidence type="ECO:0000256" key="2">
    <source>
        <dbReference type="SAM" id="Phobius"/>
    </source>
</evidence>
<feature type="region of interest" description="Disordered" evidence="1">
    <location>
        <begin position="71"/>
        <end position="94"/>
    </location>
</feature>
<keyword evidence="2" id="KW-0472">Membrane</keyword>
<keyword evidence="2" id="KW-0812">Transmembrane</keyword>
<protein>
    <submittedName>
        <fullName evidence="4">Uncharacterized protein</fullName>
    </submittedName>
</protein>
<keyword evidence="3" id="KW-0732">Signal</keyword>
<feature type="chain" id="PRO_5003684986" evidence="3">
    <location>
        <begin position="24"/>
        <end position="491"/>
    </location>
</feature>
<dbReference type="HOGENOM" id="CLU_555397_0_0_0"/>
<dbReference type="EMBL" id="CP003379">
    <property type="protein sequence ID" value="AFL87440.1"/>
    <property type="molecule type" value="Genomic_DNA"/>
</dbReference>
<feature type="transmembrane region" description="Helical" evidence="2">
    <location>
        <begin position="145"/>
        <end position="167"/>
    </location>
</feature>
<name>I3ZDX2_TERRK</name>
<keyword evidence="5" id="KW-1185">Reference proteome</keyword>
<sequence length="491" mass="52675">MRLNRFKMWFVVLFLLLPAVANAHVGNKDVFVELHPGPYKLFVTIRPPLVIPGVATVEVRSSGPTVNSIRINPVPMTGEASKHPPTPDPMQQSKADPAFFTGSLWLMGAGSWKVQLSIEGTQGKANAGVPVPAMALSVMRMDRRLGLMLGALGAALVLGIVGIVAAASRESRLPPGEAPDAPRRKHAMAMGAVALVAVVAAVWLGGWWWNVEAATYASYVYQPLALTPSLQGDTLDLKIGSFTTDNVRRNRVATDLLPDHGHLMHLYAIREPEMDAVYHLHPSLVAPGELRMYLPAMPPGRYRLFGDIVHRSGLPETLTSTLEIPQGFTGGKLAPEDASAAPPEISAGEMGSVDKLPDGYSMVWDKPATLVANQPADFRFHLLNAQGKPAADAVTYLGMAGHAAFVKTDWTAFAHTHPEGSAPMQSMAVANDGAVLEPMSGMAMEGMDMAANVSPTVEFPYGFPAPGKYRIFVQMKHSSIVETGVFDAEVH</sequence>
<dbReference type="AlphaFoldDB" id="I3ZDX2"/>
<gene>
    <name evidence="4" type="ordered locus">Terro_1121</name>
</gene>
<feature type="signal peptide" evidence="3">
    <location>
        <begin position="1"/>
        <end position="23"/>
    </location>
</feature>
<reference evidence="4 5" key="1">
    <citation type="submission" date="2012-06" db="EMBL/GenBank/DDBJ databases">
        <title>Complete genome of Terriglobus roseus DSM 18391.</title>
        <authorList>
            <consortium name="US DOE Joint Genome Institute (JGI-PGF)"/>
            <person name="Lucas S."/>
            <person name="Copeland A."/>
            <person name="Lapidus A."/>
            <person name="Glavina del Rio T."/>
            <person name="Dalin E."/>
            <person name="Tice H."/>
            <person name="Bruce D."/>
            <person name="Goodwin L."/>
            <person name="Pitluck S."/>
            <person name="Peters L."/>
            <person name="Mikhailova N."/>
            <person name="Munk A.C.C."/>
            <person name="Kyrpides N."/>
            <person name="Mavromatis K."/>
            <person name="Ivanova N."/>
            <person name="Brettin T."/>
            <person name="Detter J.C."/>
            <person name="Han C."/>
            <person name="Larimer F."/>
            <person name="Land M."/>
            <person name="Hauser L."/>
            <person name="Markowitz V."/>
            <person name="Cheng J.-F."/>
            <person name="Hugenholtz P."/>
            <person name="Woyke T."/>
            <person name="Wu D."/>
            <person name="Brambilla E."/>
            <person name="Klenk H.-P."/>
            <person name="Eisen J.A."/>
        </authorList>
    </citation>
    <scope>NUCLEOTIDE SEQUENCE [LARGE SCALE GENOMIC DNA]</scope>
    <source>
        <strain evidence="5">DSM 18391 / NRRL B-41598 / KBS 63</strain>
    </source>
</reference>
<dbReference type="Proteomes" id="UP000006056">
    <property type="component" value="Chromosome"/>
</dbReference>
<organism evidence="4 5">
    <name type="scientific">Terriglobus roseus (strain DSM 18391 / NRRL B-41598 / KBS 63)</name>
    <dbReference type="NCBI Taxonomy" id="926566"/>
    <lineage>
        <taxon>Bacteria</taxon>
        <taxon>Pseudomonadati</taxon>
        <taxon>Acidobacteriota</taxon>
        <taxon>Terriglobia</taxon>
        <taxon>Terriglobales</taxon>
        <taxon>Acidobacteriaceae</taxon>
        <taxon>Terriglobus</taxon>
    </lineage>
</organism>
<evidence type="ECO:0000313" key="4">
    <source>
        <dbReference type="EMBL" id="AFL87440.1"/>
    </source>
</evidence>
<accession>I3ZDX2</accession>
<feature type="transmembrane region" description="Helical" evidence="2">
    <location>
        <begin position="187"/>
        <end position="209"/>
    </location>
</feature>
<dbReference type="KEGG" id="trs:Terro_1121"/>